<dbReference type="OrthoDB" id="9973180at2"/>
<accession>A0A3M8B971</accession>
<dbReference type="Proteomes" id="UP000268829">
    <property type="component" value="Unassembled WGS sequence"/>
</dbReference>
<dbReference type="AlphaFoldDB" id="A0A3M8B971"/>
<sequence>MSFKGFNFNNNRFNQEHHYDVEDQNIEINLRDAEDIVEEYLNLIKGAQSENELRVYLLDFYDDASVNEIKHYIHEDITRKMGDLYEIEIGRLAGDEGCDCGCCDIE</sequence>
<reference evidence="1 2" key="1">
    <citation type="submission" date="2018-10" db="EMBL/GenBank/DDBJ databases">
        <title>Phylogenomics of Brevibacillus.</title>
        <authorList>
            <person name="Dunlap C."/>
        </authorList>
    </citation>
    <scope>NUCLEOTIDE SEQUENCE [LARGE SCALE GENOMIC DNA]</scope>
    <source>
        <strain evidence="1 2">DSM 100115</strain>
    </source>
</reference>
<dbReference type="RefSeq" id="WP_122903694.1">
    <property type="nucleotide sequence ID" value="NZ_RHHS01000013.1"/>
</dbReference>
<name>A0A3M8B971_9BACL</name>
<gene>
    <name evidence="1" type="ORF">EDM57_05135</name>
</gene>
<keyword evidence="2" id="KW-1185">Reference proteome</keyword>
<protein>
    <submittedName>
        <fullName evidence="1">Uncharacterized protein</fullName>
    </submittedName>
</protein>
<dbReference type="EMBL" id="RHHS01000013">
    <property type="protein sequence ID" value="RNB59527.1"/>
    <property type="molecule type" value="Genomic_DNA"/>
</dbReference>
<evidence type="ECO:0000313" key="1">
    <source>
        <dbReference type="EMBL" id="RNB59527.1"/>
    </source>
</evidence>
<comment type="caution">
    <text evidence="1">The sequence shown here is derived from an EMBL/GenBank/DDBJ whole genome shotgun (WGS) entry which is preliminary data.</text>
</comment>
<evidence type="ECO:0000313" key="2">
    <source>
        <dbReference type="Proteomes" id="UP000268829"/>
    </source>
</evidence>
<proteinExistence type="predicted"/>
<organism evidence="1 2">
    <name type="scientific">Brevibacillus gelatini</name>
    <dbReference type="NCBI Taxonomy" id="1655277"/>
    <lineage>
        <taxon>Bacteria</taxon>
        <taxon>Bacillati</taxon>
        <taxon>Bacillota</taxon>
        <taxon>Bacilli</taxon>
        <taxon>Bacillales</taxon>
        <taxon>Paenibacillaceae</taxon>
        <taxon>Brevibacillus</taxon>
    </lineage>
</organism>